<dbReference type="GO" id="GO:0005524">
    <property type="term" value="F:ATP binding"/>
    <property type="evidence" value="ECO:0007669"/>
    <property type="project" value="TreeGrafter"/>
</dbReference>
<dbReference type="GO" id="GO:0051782">
    <property type="term" value="P:negative regulation of cell division"/>
    <property type="evidence" value="ECO:0007669"/>
    <property type="project" value="TreeGrafter"/>
</dbReference>
<feature type="region of interest" description="Disordered" evidence="1">
    <location>
        <begin position="1"/>
        <end position="21"/>
    </location>
</feature>
<protein>
    <submittedName>
        <fullName evidence="3">Cobalamin biosynthesis protein CobB</fullName>
    </submittedName>
</protein>
<dbReference type="AlphaFoldDB" id="A0A1E3S6W3"/>
<dbReference type="RefSeq" id="WP_069421795.1">
    <property type="nucleotide sequence ID" value="NZ_CBCRZH010000090.1"/>
</dbReference>
<evidence type="ECO:0000313" key="3">
    <source>
        <dbReference type="EMBL" id="ORA97811.1"/>
    </source>
</evidence>
<dbReference type="GO" id="GO:0016887">
    <property type="term" value="F:ATP hydrolysis activity"/>
    <property type="evidence" value="ECO:0007669"/>
    <property type="project" value="TreeGrafter"/>
</dbReference>
<evidence type="ECO:0000259" key="2">
    <source>
        <dbReference type="Pfam" id="PF13614"/>
    </source>
</evidence>
<reference evidence="3 4" key="1">
    <citation type="submission" date="2017-02" db="EMBL/GenBank/DDBJ databases">
        <title>The new phylogeny of genus Mycobacterium.</title>
        <authorList>
            <person name="Tortoli E."/>
            <person name="Trovato A."/>
            <person name="Cirillo D.M."/>
        </authorList>
    </citation>
    <scope>NUCLEOTIDE SEQUENCE [LARGE SCALE GENOMIC DNA]</scope>
    <source>
        <strain evidence="3 4">DSM 44049</strain>
    </source>
</reference>
<dbReference type="PANTHER" id="PTHR43384">
    <property type="entry name" value="SEPTUM SITE-DETERMINING PROTEIN MIND HOMOLOG, CHLOROPLASTIC-RELATED"/>
    <property type="match status" value="1"/>
</dbReference>
<dbReference type="Pfam" id="PF13614">
    <property type="entry name" value="AAA_31"/>
    <property type="match status" value="1"/>
</dbReference>
<dbReference type="InterPro" id="IPR050625">
    <property type="entry name" value="ParA/MinD_ATPase"/>
</dbReference>
<organism evidence="3 4">
    <name type="scientific">Mycobacterium intermedium</name>
    <dbReference type="NCBI Taxonomy" id="28445"/>
    <lineage>
        <taxon>Bacteria</taxon>
        <taxon>Bacillati</taxon>
        <taxon>Actinomycetota</taxon>
        <taxon>Actinomycetes</taxon>
        <taxon>Mycobacteriales</taxon>
        <taxon>Mycobacteriaceae</taxon>
        <taxon>Mycobacterium</taxon>
        <taxon>Mycobacterium simiae complex</taxon>
    </lineage>
</organism>
<dbReference type="SUPFAM" id="SSF52540">
    <property type="entry name" value="P-loop containing nucleoside triphosphate hydrolases"/>
    <property type="match status" value="1"/>
</dbReference>
<dbReference type="GO" id="GO:0009898">
    <property type="term" value="C:cytoplasmic side of plasma membrane"/>
    <property type="evidence" value="ECO:0007669"/>
    <property type="project" value="TreeGrafter"/>
</dbReference>
<dbReference type="STRING" id="28445.BHQ20_24575"/>
<dbReference type="OrthoDB" id="3204399at2"/>
<dbReference type="EMBL" id="MVHT01000071">
    <property type="protein sequence ID" value="ORA97811.1"/>
    <property type="molecule type" value="Genomic_DNA"/>
</dbReference>
<name>A0A1E3S6W3_MYCIE</name>
<dbReference type="Proteomes" id="UP000192739">
    <property type="component" value="Unassembled WGS sequence"/>
</dbReference>
<sequence length="315" mass="34867">MPPRERGPGGTSLDVLENRTELPTGPTWRDRLYRLAHLDAILGDRAGYERGLYDEVRTGLGSAFSIAVLNLKGGVGKTSVVEALGSTFAEVRDDRVIAVDADADAGDLAERHGRKCALSMADLVSANGVTRYEDVRAHTFMNGSGLEVLRLPDYAHSNWRMERQDFVKTFSILRNHYSVVLVDCPKALRSSVMEAVLPESRALVVVTSTSIDAIHKTRTTLEWLHNNGYQRLVRSTVLAVNHVEPTKLDLVAGKELEQLAAHVAAAVMVPFDRHVRKGRDIALERLSKDSRHSYLEIAAALARMFPSRHEDMTCT</sequence>
<feature type="domain" description="AAA" evidence="2">
    <location>
        <begin position="66"/>
        <end position="209"/>
    </location>
</feature>
<proteinExistence type="predicted"/>
<dbReference type="Gene3D" id="3.40.50.300">
    <property type="entry name" value="P-loop containing nucleotide triphosphate hydrolases"/>
    <property type="match status" value="1"/>
</dbReference>
<dbReference type="GO" id="GO:0005829">
    <property type="term" value="C:cytosol"/>
    <property type="evidence" value="ECO:0007669"/>
    <property type="project" value="TreeGrafter"/>
</dbReference>
<keyword evidence="4" id="KW-1185">Reference proteome</keyword>
<dbReference type="InterPro" id="IPR025669">
    <property type="entry name" value="AAA_dom"/>
</dbReference>
<accession>A0A1E3S6W3</accession>
<dbReference type="PANTHER" id="PTHR43384:SF14">
    <property type="entry name" value="ESX-1 SECRETION-ASSOCIATED PROTEIN ESPI"/>
    <property type="match status" value="1"/>
</dbReference>
<evidence type="ECO:0000256" key="1">
    <source>
        <dbReference type="SAM" id="MobiDB-lite"/>
    </source>
</evidence>
<gene>
    <name evidence="3" type="ORF">BST27_21780</name>
</gene>
<evidence type="ECO:0000313" key="4">
    <source>
        <dbReference type="Proteomes" id="UP000192739"/>
    </source>
</evidence>
<comment type="caution">
    <text evidence="3">The sequence shown here is derived from an EMBL/GenBank/DDBJ whole genome shotgun (WGS) entry which is preliminary data.</text>
</comment>
<dbReference type="InterPro" id="IPR027417">
    <property type="entry name" value="P-loop_NTPase"/>
</dbReference>